<feature type="domain" description="Yeast cell wall synthesis Kre9/Knh1 C-terminal" evidence="3">
    <location>
        <begin position="174"/>
        <end position="252"/>
    </location>
</feature>
<dbReference type="AlphaFoldDB" id="A0AAV9XVD9"/>
<name>A0AAV9XVD9_9PEZI</name>
<feature type="domain" description="Yeast cell wall synthesis Kre9/Knh1-like N-terminal" evidence="4">
    <location>
        <begin position="35"/>
        <end position="134"/>
    </location>
</feature>
<keyword evidence="6" id="KW-1185">Reference proteome</keyword>
<feature type="signal peptide" evidence="2">
    <location>
        <begin position="1"/>
        <end position="28"/>
    </location>
</feature>
<evidence type="ECO:0000256" key="2">
    <source>
        <dbReference type="SAM" id="SignalP"/>
    </source>
</evidence>
<dbReference type="Proteomes" id="UP001365542">
    <property type="component" value="Unassembled WGS sequence"/>
</dbReference>
<dbReference type="GO" id="GO:0042546">
    <property type="term" value="P:cell wall biogenesis"/>
    <property type="evidence" value="ECO:0007669"/>
    <property type="project" value="InterPro"/>
</dbReference>
<proteinExistence type="predicted"/>
<evidence type="ECO:0000313" key="6">
    <source>
        <dbReference type="Proteomes" id="UP001365542"/>
    </source>
</evidence>
<evidence type="ECO:0000313" key="5">
    <source>
        <dbReference type="EMBL" id="KAK6543753.1"/>
    </source>
</evidence>
<accession>A0AAV9XVD9</accession>
<dbReference type="GO" id="GO:0031505">
    <property type="term" value="P:fungal-type cell wall organization"/>
    <property type="evidence" value="ECO:0007669"/>
    <property type="project" value="TreeGrafter"/>
</dbReference>
<dbReference type="InterPro" id="IPR008659">
    <property type="entry name" value="Kre9/Knh1_C"/>
</dbReference>
<protein>
    <submittedName>
        <fullName evidence="5">Uncharacterized protein</fullName>
    </submittedName>
</protein>
<dbReference type="GO" id="GO:0005576">
    <property type="term" value="C:extracellular region"/>
    <property type="evidence" value="ECO:0007669"/>
    <property type="project" value="TreeGrafter"/>
</dbReference>
<dbReference type="PANTHER" id="PTHR28154">
    <property type="entry name" value="CELL WALL SYNTHESIS PROTEIN KNH1-RELATED"/>
    <property type="match status" value="1"/>
</dbReference>
<evidence type="ECO:0000256" key="1">
    <source>
        <dbReference type="ARBA" id="ARBA00022729"/>
    </source>
</evidence>
<sequence length="263" mass="27718">MRSFTGSSRSIASSLLLLATLLPSTVRSEVIFSNPVAGKTFTGGSAIPVAWADDGNTPVSTSANTFSIDLCTGSNANVFRLLTLVATDTFGVAAGSLTPVIPSTIGASGDVYFLRMEWISTAGTVVNWSDRFGLTGMTGVFTADMTAANAVGDVDRPPAIHPFVPPDPNLHGSDFAIPYAQQTGPIKYAPMQPRPGTVITAKNMKPLNPTSAYTIFTTKGGPPNVQTTITQAATYQLTTVINEAAPAPMPDDAMQRFLNRWKD</sequence>
<dbReference type="GO" id="GO:0006078">
    <property type="term" value="P:(1-&gt;6)-beta-D-glucan biosynthetic process"/>
    <property type="evidence" value="ECO:0007669"/>
    <property type="project" value="InterPro"/>
</dbReference>
<dbReference type="InterPro" id="IPR018466">
    <property type="entry name" value="Kre9/Knh1-like_N"/>
</dbReference>
<organism evidence="5 6">
    <name type="scientific">Orbilia ellipsospora</name>
    <dbReference type="NCBI Taxonomy" id="2528407"/>
    <lineage>
        <taxon>Eukaryota</taxon>
        <taxon>Fungi</taxon>
        <taxon>Dikarya</taxon>
        <taxon>Ascomycota</taxon>
        <taxon>Pezizomycotina</taxon>
        <taxon>Orbiliomycetes</taxon>
        <taxon>Orbiliales</taxon>
        <taxon>Orbiliaceae</taxon>
        <taxon>Orbilia</taxon>
    </lineage>
</organism>
<dbReference type="Pfam" id="PF05390">
    <property type="entry name" value="Kre9_KNH1_C"/>
    <property type="match status" value="1"/>
</dbReference>
<dbReference type="PANTHER" id="PTHR28154:SF1">
    <property type="entry name" value="CELL WALL SYNTHESIS PROTEIN KNH1-RELATED"/>
    <property type="match status" value="1"/>
</dbReference>
<dbReference type="EMBL" id="JAVHJO010000001">
    <property type="protein sequence ID" value="KAK6543753.1"/>
    <property type="molecule type" value="Genomic_DNA"/>
</dbReference>
<comment type="caution">
    <text evidence="5">The sequence shown here is derived from an EMBL/GenBank/DDBJ whole genome shotgun (WGS) entry which is preliminary data.</text>
</comment>
<dbReference type="InterPro" id="IPR045328">
    <property type="entry name" value="Kre9/Knh1"/>
</dbReference>
<evidence type="ECO:0000259" key="3">
    <source>
        <dbReference type="Pfam" id="PF05390"/>
    </source>
</evidence>
<reference evidence="5 6" key="1">
    <citation type="submission" date="2019-10" db="EMBL/GenBank/DDBJ databases">
        <authorList>
            <person name="Palmer J.M."/>
        </authorList>
    </citation>
    <scope>NUCLEOTIDE SEQUENCE [LARGE SCALE GENOMIC DNA]</scope>
    <source>
        <strain evidence="5 6">TWF694</strain>
    </source>
</reference>
<feature type="chain" id="PRO_5043485817" evidence="2">
    <location>
        <begin position="29"/>
        <end position="263"/>
    </location>
</feature>
<gene>
    <name evidence="5" type="ORF">TWF694_000486</name>
</gene>
<dbReference type="Pfam" id="PF10342">
    <property type="entry name" value="Kre9_KNH"/>
    <property type="match status" value="1"/>
</dbReference>
<keyword evidence="1 2" id="KW-0732">Signal</keyword>
<evidence type="ECO:0000259" key="4">
    <source>
        <dbReference type="Pfam" id="PF10342"/>
    </source>
</evidence>